<reference evidence="1" key="1">
    <citation type="submission" date="2021-02" db="EMBL/GenBank/DDBJ databases">
        <authorList>
            <person name="Nowell W R."/>
        </authorList>
    </citation>
    <scope>NUCLEOTIDE SEQUENCE</scope>
</reference>
<comment type="caution">
    <text evidence="1">The sequence shown here is derived from an EMBL/GenBank/DDBJ whole genome shotgun (WGS) entry which is preliminary data.</text>
</comment>
<dbReference type="EMBL" id="CAJNOJ010000333">
    <property type="protein sequence ID" value="CAF1404313.1"/>
    <property type="molecule type" value="Genomic_DNA"/>
</dbReference>
<protein>
    <submittedName>
        <fullName evidence="1">Uncharacterized protein</fullName>
    </submittedName>
</protein>
<dbReference type="Proteomes" id="UP000663852">
    <property type="component" value="Unassembled WGS sequence"/>
</dbReference>
<sequence length="148" mass="17260">MGVCVSRKIQIDPTLVDEINNIIDSRIIRIPTNYIKEHDRIVSEMEKASPEHYEGLLFSEYPEKNSNEVHKLSLKYVTSEEVKKEISDETYKQIEPKLEEQIKDNNAVVQESTRQAAQKLIEQTVEESVDMISEKIKTDEKPRKQENK</sequence>
<name>A0A815CGY7_ADIRI</name>
<dbReference type="Proteomes" id="UP000663828">
    <property type="component" value="Unassembled WGS sequence"/>
</dbReference>
<dbReference type="EMBL" id="CAJNOR010002361">
    <property type="protein sequence ID" value="CAF1283501.1"/>
    <property type="molecule type" value="Genomic_DNA"/>
</dbReference>
<keyword evidence="3" id="KW-1185">Reference proteome</keyword>
<proteinExistence type="predicted"/>
<gene>
    <name evidence="2" type="ORF">EDS130_LOCUS36240</name>
    <name evidence="1" type="ORF">XAT740_LOCUS27946</name>
</gene>
<dbReference type="AlphaFoldDB" id="A0A815CGY7"/>
<evidence type="ECO:0000313" key="2">
    <source>
        <dbReference type="EMBL" id="CAF1404313.1"/>
    </source>
</evidence>
<dbReference type="OrthoDB" id="10029679at2759"/>
<evidence type="ECO:0000313" key="3">
    <source>
        <dbReference type="Proteomes" id="UP000663828"/>
    </source>
</evidence>
<accession>A0A815CGY7</accession>
<organism evidence="1 3">
    <name type="scientific">Adineta ricciae</name>
    <name type="common">Rotifer</name>
    <dbReference type="NCBI Taxonomy" id="249248"/>
    <lineage>
        <taxon>Eukaryota</taxon>
        <taxon>Metazoa</taxon>
        <taxon>Spiralia</taxon>
        <taxon>Gnathifera</taxon>
        <taxon>Rotifera</taxon>
        <taxon>Eurotatoria</taxon>
        <taxon>Bdelloidea</taxon>
        <taxon>Adinetida</taxon>
        <taxon>Adinetidae</taxon>
        <taxon>Adineta</taxon>
    </lineage>
</organism>
<evidence type="ECO:0000313" key="1">
    <source>
        <dbReference type="EMBL" id="CAF1283501.1"/>
    </source>
</evidence>